<dbReference type="OrthoDB" id="9785164at2"/>
<dbReference type="PROSITE" id="PS01081">
    <property type="entry name" value="HTH_TETR_1"/>
    <property type="match status" value="1"/>
</dbReference>
<dbReference type="STRING" id="1121321.SAMN04488530_11343"/>
<dbReference type="GO" id="GO:0003677">
    <property type="term" value="F:DNA binding"/>
    <property type="evidence" value="ECO:0007669"/>
    <property type="project" value="UniProtKB-UniRule"/>
</dbReference>
<dbReference type="InterPro" id="IPR023772">
    <property type="entry name" value="DNA-bd_HTH_TetR-type_CS"/>
</dbReference>
<name>A0A1M5P903_9FIRM</name>
<accession>A0A1M5P903</accession>
<sequence length="220" mass="25546">MKIEKLADIRRKIIKEASKLFIYQGYNKTTIREIANVSGVGRGHLYYYFRKKEDILLYLYKDLLERIYKLISESYNHGSEPLVNYAISQCVYTHIIASSKELFRMYIEGSSIDVVRKEYINILIDLFNEKLEGTDYSFNKKDIYLSTTIGCSGESELLNRYYNGEDELDLTSIVESTIKTRLLLLNIESSKVESITKEAIRISNSLNTEELISMLGILHF</sequence>
<dbReference type="RefSeq" id="WP_073125883.1">
    <property type="nucleotide sequence ID" value="NZ_BAABCH010000098.1"/>
</dbReference>
<dbReference type="Pfam" id="PF00440">
    <property type="entry name" value="TetR_N"/>
    <property type="match status" value="1"/>
</dbReference>
<dbReference type="PROSITE" id="PS50977">
    <property type="entry name" value="HTH_TETR_2"/>
    <property type="match status" value="1"/>
</dbReference>
<protein>
    <submittedName>
        <fullName evidence="4">Regulatory protein, tetR family</fullName>
    </submittedName>
</protein>
<evidence type="ECO:0000256" key="2">
    <source>
        <dbReference type="PROSITE-ProRule" id="PRU00335"/>
    </source>
</evidence>
<feature type="DNA-binding region" description="H-T-H motif" evidence="2">
    <location>
        <begin position="30"/>
        <end position="49"/>
    </location>
</feature>
<dbReference type="Gene3D" id="1.10.357.10">
    <property type="entry name" value="Tetracycline Repressor, domain 2"/>
    <property type="match status" value="1"/>
</dbReference>
<evidence type="ECO:0000256" key="1">
    <source>
        <dbReference type="ARBA" id="ARBA00023125"/>
    </source>
</evidence>
<dbReference type="EMBL" id="FQWX01000013">
    <property type="protein sequence ID" value="SHG98260.1"/>
    <property type="molecule type" value="Genomic_DNA"/>
</dbReference>
<dbReference type="InterPro" id="IPR001647">
    <property type="entry name" value="HTH_TetR"/>
</dbReference>
<feature type="domain" description="HTH tetR-type" evidence="3">
    <location>
        <begin position="7"/>
        <end position="67"/>
    </location>
</feature>
<reference evidence="5" key="1">
    <citation type="submission" date="2016-11" db="EMBL/GenBank/DDBJ databases">
        <authorList>
            <person name="Varghese N."/>
            <person name="Submissions S."/>
        </authorList>
    </citation>
    <scope>NUCLEOTIDE SEQUENCE [LARGE SCALE GENOMIC DNA]</scope>
    <source>
        <strain evidence="5">DSM 2635</strain>
    </source>
</reference>
<dbReference type="PANTHER" id="PTHR43479:SF11">
    <property type="entry name" value="ACREF_ENVCD OPERON REPRESSOR-RELATED"/>
    <property type="match status" value="1"/>
</dbReference>
<evidence type="ECO:0000259" key="3">
    <source>
        <dbReference type="PROSITE" id="PS50977"/>
    </source>
</evidence>
<dbReference type="InterPro" id="IPR009057">
    <property type="entry name" value="Homeodomain-like_sf"/>
</dbReference>
<evidence type="ECO:0000313" key="4">
    <source>
        <dbReference type="EMBL" id="SHG98260.1"/>
    </source>
</evidence>
<dbReference type="AlphaFoldDB" id="A0A1M5P903"/>
<dbReference type="Proteomes" id="UP000243255">
    <property type="component" value="Unassembled WGS sequence"/>
</dbReference>
<dbReference type="PANTHER" id="PTHR43479">
    <property type="entry name" value="ACREF/ENVCD OPERON REPRESSOR-RELATED"/>
    <property type="match status" value="1"/>
</dbReference>
<keyword evidence="1 2" id="KW-0238">DNA-binding</keyword>
<proteinExistence type="predicted"/>
<gene>
    <name evidence="4" type="ORF">SAMN04488530_11343</name>
</gene>
<dbReference type="PRINTS" id="PR00455">
    <property type="entry name" value="HTHTETR"/>
</dbReference>
<dbReference type="InterPro" id="IPR050624">
    <property type="entry name" value="HTH-type_Tx_Regulator"/>
</dbReference>
<dbReference type="SUPFAM" id="SSF46689">
    <property type="entry name" value="Homeodomain-like"/>
    <property type="match status" value="1"/>
</dbReference>
<organism evidence="4 5">
    <name type="scientific">Asaccharospora irregularis DSM 2635</name>
    <dbReference type="NCBI Taxonomy" id="1121321"/>
    <lineage>
        <taxon>Bacteria</taxon>
        <taxon>Bacillati</taxon>
        <taxon>Bacillota</taxon>
        <taxon>Clostridia</taxon>
        <taxon>Peptostreptococcales</taxon>
        <taxon>Peptostreptococcaceae</taxon>
        <taxon>Asaccharospora</taxon>
    </lineage>
</organism>
<keyword evidence="5" id="KW-1185">Reference proteome</keyword>
<evidence type="ECO:0000313" key="5">
    <source>
        <dbReference type="Proteomes" id="UP000243255"/>
    </source>
</evidence>